<dbReference type="RefSeq" id="WP_245902032.1">
    <property type="nucleotide sequence ID" value="NZ_PZZL01000005.1"/>
</dbReference>
<sequence length="355" mass="38741">MRHDLRGGFGMSLRIDRRLALGTLAAGLAAPALARTPFVIDGAGRQVPIPASVGRVFPAGPPAAILLYTLAPDLLIGWPRANRPEEREFLLPEVGSRPEVGRITGRGNTANLELVLALRPDLILDSGSTRRTFAELADRVQGQTGIPYALLDGRFDAIPGSYITLGQLTGFERRAKLLSDWAEETMKTLLSRTETVPQERRPRVYYARGPRGLETGLAGSINVETVEFLGAVNVARDAMGGGLASVSLEQVLAWNPEVIITIDQTFAATVRSDPAWRGVKAVADGRVHLSPKIPFGWVDFPPSVNRLAGLWWLAKILYPALVSEDIRTLTRDFHTLFYHVTPTEAQIDRVLAGRD</sequence>
<organism evidence="3 4">
    <name type="scientific">Phreatobacter oligotrophus</name>
    <dbReference type="NCBI Taxonomy" id="1122261"/>
    <lineage>
        <taxon>Bacteria</taxon>
        <taxon>Pseudomonadati</taxon>
        <taxon>Pseudomonadota</taxon>
        <taxon>Alphaproteobacteria</taxon>
        <taxon>Hyphomicrobiales</taxon>
        <taxon>Phreatobacteraceae</taxon>
        <taxon>Phreatobacter</taxon>
    </lineage>
</organism>
<reference evidence="3 4" key="1">
    <citation type="submission" date="2018-04" db="EMBL/GenBank/DDBJ databases">
        <title>Genomic Encyclopedia of Archaeal and Bacterial Type Strains, Phase II (KMG-II): from individual species to whole genera.</title>
        <authorList>
            <person name="Goeker M."/>
        </authorList>
    </citation>
    <scope>NUCLEOTIDE SEQUENCE [LARGE SCALE GENOMIC DNA]</scope>
    <source>
        <strain evidence="3 4">DSM 25521</strain>
    </source>
</reference>
<keyword evidence="1" id="KW-0732">Signal</keyword>
<dbReference type="Gene3D" id="1.20.58.2180">
    <property type="match status" value="1"/>
</dbReference>
<dbReference type="SUPFAM" id="SSF53807">
    <property type="entry name" value="Helical backbone' metal receptor"/>
    <property type="match status" value="1"/>
</dbReference>
<comment type="caution">
    <text evidence="3">The sequence shown here is derived from an EMBL/GenBank/DDBJ whole genome shotgun (WGS) entry which is preliminary data.</text>
</comment>
<dbReference type="EMBL" id="PZZL01000005">
    <property type="protein sequence ID" value="PTM55176.1"/>
    <property type="molecule type" value="Genomic_DNA"/>
</dbReference>
<dbReference type="Gene3D" id="3.40.50.1980">
    <property type="entry name" value="Nitrogenase molybdenum iron protein domain"/>
    <property type="match status" value="2"/>
</dbReference>
<feature type="chain" id="PRO_5015401079" evidence="1">
    <location>
        <begin position="35"/>
        <end position="355"/>
    </location>
</feature>
<dbReference type="InterPro" id="IPR050902">
    <property type="entry name" value="ABC_Transporter_SBP"/>
</dbReference>
<dbReference type="PANTHER" id="PTHR30535:SF34">
    <property type="entry name" value="MOLYBDATE-BINDING PROTEIN MOLA"/>
    <property type="match status" value="1"/>
</dbReference>
<accession>A0A2T4Z319</accession>
<dbReference type="AlphaFoldDB" id="A0A2T4Z319"/>
<evidence type="ECO:0000313" key="3">
    <source>
        <dbReference type="EMBL" id="PTM55176.1"/>
    </source>
</evidence>
<dbReference type="GO" id="GO:0071281">
    <property type="term" value="P:cellular response to iron ion"/>
    <property type="evidence" value="ECO:0007669"/>
    <property type="project" value="TreeGrafter"/>
</dbReference>
<dbReference type="InterPro" id="IPR002491">
    <property type="entry name" value="ABC_transptr_periplasmic_BD"/>
</dbReference>
<gene>
    <name evidence="3" type="ORF">C8P69_105329</name>
</gene>
<dbReference type="Pfam" id="PF01497">
    <property type="entry name" value="Peripla_BP_2"/>
    <property type="match status" value="1"/>
</dbReference>
<dbReference type="PROSITE" id="PS50983">
    <property type="entry name" value="FE_B12_PBP"/>
    <property type="match status" value="1"/>
</dbReference>
<proteinExistence type="predicted"/>
<dbReference type="CDD" id="cd01147">
    <property type="entry name" value="HemV-2"/>
    <property type="match status" value="1"/>
</dbReference>
<protein>
    <submittedName>
        <fullName evidence="3">Iron complex transport system substrate-binding protein</fullName>
    </submittedName>
</protein>
<evidence type="ECO:0000259" key="2">
    <source>
        <dbReference type="PROSITE" id="PS50983"/>
    </source>
</evidence>
<feature type="domain" description="Fe/B12 periplasmic-binding" evidence="2">
    <location>
        <begin position="55"/>
        <end position="321"/>
    </location>
</feature>
<dbReference type="PANTHER" id="PTHR30535">
    <property type="entry name" value="VITAMIN B12-BINDING PROTEIN"/>
    <property type="match status" value="1"/>
</dbReference>
<name>A0A2T4Z319_9HYPH</name>
<keyword evidence="4" id="KW-1185">Reference proteome</keyword>
<evidence type="ECO:0000256" key="1">
    <source>
        <dbReference type="SAM" id="SignalP"/>
    </source>
</evidence>
<feature type="signal peptide" evidence="1">
    <location>
        <begin position="1"/>
        <end position="34"/>
    </location>
</feature>
<dbReference type="Proteomes" id="UP000241808">
    <property type="component" value="Unassembled WGS sequence"/>
</dbReference>
<evidence type="ECO:0000313" key="4">
    <source>
        <dbReference type="Proteomes" id="UP000241808"/>
    </source>
</evidence>